<gene>
    <name evidence="2" type="ORF">B0J12DRAFT_117430</name>
</gene>
<comment type="caution">
    <text evidence="2">The sequence shown here is derived from an EMBL/GenBank/DDBJ whole genome shotgun (WGS) entry which is preliminary data.</text>
</comment>
<evidence type="ECO:0000313" key="3">
    <source>
        <dbReference type="Proteomes" id="UP000774617"/>
    </source>
</evidence>
<evidence type="ECO:0000313" key="2">
    <source>
        <dbReference type="EMBL" id="KAH7001743.1"/>
    </source>
</evidence>
<sequence>MSVHLYARSVTCQRNATQLASAIRIVTIEHDQYTRLEEHQCTHPHVVEQPDEGAAQEHDLRRHQIRSSLLILRQMISALHHILFKIPSPYQNVVQLVLDSKSSLSYLRIFNTKILNESFSSAAPNVHDPRTARLRYFICRHRLCRWCHRLSIPLTTAFRARAERGAQTYSQPCCSRSRSGASTGTSSPASCPDQAQEHQPQAVPEAEAAGADDAATGSQTFPLPSPTPEAPPVYPGRHPHSARPTESPLPFSAHRSPSP</sequence>
<evidence type="ECO:0000256" key="1">
    <source>
        <dbReference type="SAM" id="MobiDB-lite"/>
    </source>
</evidence>
<keyword evidence="3" id="KW-1185">Reference proteome</keyword>
<feature type="compositionally biased region" description="Pro residues" evidence="1">
    <location>
        <begin position="223"/>
        <end position="234"/>
    </location>
</feature>
<name>A0ABQ8FPR6_9PEZI</name>
<organism evidence="2 3">
    <name type="scientific">Macrophomina phaseolina</name>
    <dbReference type="NCBI Taxonomy" id="35725"/>
    <lineage>
        <taxon>Eukaryota</taxon>
        <taxon>Fungi</taxon>
        <taxon>Dikarya</taxon>
        <taxon>Ascomycota</taxon>
        <taxon>Pezizomycotina</taxon>
        <taxon>Dothideomycetes</taxon>
        <taxon>Dothideomycetes incertae sedis</taxon>
        <taxon>Botryosphaeriales</taxon>
        <taxon>Botryosphaeriaceae</taxon>
        <taxon>Macrophomina</taxon>
    </lineage>
</organism>
<feature type="compositionally biased region" description="Low complexity" evidence="1">
    <location>
        <begin position="174"/>
        <end position="215"/>
    </location>
</feature>
<feature type="region of interest" description="Disordered" evidence="1">
    <location>
        <begin position="169"/>
        <end position="259"/>
    </location>
</feature>
<accession>A0ABQ8FPR6</accession>
<protein>
    <submittedName>
        <fullName evidence="2">Uncharacterized protein</fullName>
    </submittedName>
</protein>
<proteinExistence type="predicted"/>
<dbReference type="Proteomes" id="UP000774617">
    <property type="component" value="Unassembled WGS sequence"/>
</dbReference>
<dbReference type="EMBL" id="JAGTJR010000150">
    <property type="protein sequence ID" value="KAH7001743.1"/>
    <property type="molecule type" value="Genomic_DNA"/>
</dbReference>
<reference evidence="2 3" key="1">
    <citation type="journal article" date="2021" name="Nat. Commun.">
        <title>Genetic determinants of endophytism in the Arabidopsis root mycobiome.</title>
        <authorList>
            <person name="Mesny F."/>
            <person name="Miyauchi S."/>
            <person name="Thiergart T."/>
            <person name="Pickel B."/>
            <person name="Atanasova L."/>
            <person name="Karlsson M."/>
            <person name="Huettel B."/>
            <person name="Barry K.W."/>
            <person name="Haridas S."/>
            <person name="Chen C."/>
            <person name="Bauer D."/>
            <person name="Andreopoulos W."/>
            <person name="Pangilinan J."/>
            <person name="LaButti K."/>
            <person name="Riley R."/>
            <person name="Lipzen A."/>
            <person name="Clum A."/>
            <person name="Drula E."/>
            <person name="Henrissat B."/>
            <person name="Kohler A."/>
            <person name="Grigoriev I.V."/>
            <person name="Martin F.M."/>
            <person name="Hacquard S."/>
        </authorList>
    </citation>
    <scope>NUCLEOTIDE SEQUENCE [LARGE SCALE GENOMIC DNA]</scope>
    <source>
        <strain evidence="2 3">MPI-SDFR-AT-0080</strain>
    </source>
</reference>